<sequence length="576" mass="63107" precursor="true">MSALITLRRRALAAAIVAASFSGSHLFADQPITELSVGQLPSDTSVQQVVLQEAVDVAAESVAAEAGIPQPISDATPVAVEAEAVQAAPAPPPAYYQNNPVNAVVTAAPSCNCCTTKCCTKKKKEAATAAMKAAYGGLFYGNNFSYLNDPCYDGPSFLGDSLKGLAGGKLDIGGEARVRYHSENNIRARVPGLRGTGPSGLGLTNNDDEFFLTRVRLFANYRMTDNIRVYGEYLYADSGGEDFGNRPIEENRGEIQNLFIDAKLTDNLTARVGRQELLYGSQRLISPLDWANTRRTFDGARGLYSNGDFSLDGFFVHPVNRNTATESKIDDADENQDFYGVYGSQKGLGIGNVDAYYLGYENQTVDFSYHTIGSRVYGKTDGGMLYETEGGFQFGDNAPGLGSHSANFFTAGLGRQLEIGDWKPTVWMWYDTASGEKDFADVNRGDDGFDHLQPLAHKVLGFMDLFGRRNIQDINMQFITPVMGPKVKLLLWYHYLRLNEATTPYDVVLQPYNTNTAAGDKELGHEIDVLFNINLNPRNNVLLGYSHFAAGDYYDTTAGVPNNDADFFYAQFQTRF</sequence>
<organism evidence="3 4">
    <name type="scientific">Stieleria marina</name>
    <dbReference type="NCBI Taxonomy" id="1930275"/>
    <lineage>
        <taxon>Bacteria</taxon>
        <taxon>Pseudomonadati</taxon>
        <taxon>Planctomycetota</taxon>
        <taxon>Planctomycetia</taxon>
        <taxon>Pirellulales</taxon>
        <taxon>Pirellulaceae</taxon>
        <taxon>Stieleria</taxon>
    </lineage>
</organism>
<dbReference type="Proteomes" id="UP000319817">
    <property type="component" value="Chromosome"/>
</dbReference>
<keyword evidence="4" id="KW-1185">Reference proteome</keyword>
<feature type="signal peptide" evidence="1">
    <location>
        <begin position="1"/>
        <end position="28"/>
    </location>
</feature>
<dbReference type="Pfam" id="PF13372">
    <property type="entry name" value="Alginate_exp"/>
    <property type="match status" value="1"/>
</dbReference>
<evidence type="ECO:0000313" key="3">
    <source>
        <dbReference type="EMBL" id="QDT13353.1"/>
    </source>
</evidence>
<evidence type="ECO:0000256" key="1">
    <source>
        <dbReference type="SAM" id="SignalP"/>
    </source>
</evidence>
<keyword evidence="1" id="KW-0732">Signal</keyword>
<dbReference type="EMBL" id="CP036526">
    <property type="protein sequence ID" value="QDT13353.1"/>
    <property type="molecule type" value="Genomic_DNA"/>
</dbReference>
<dbReference type="AlphaFoldDB" id="A0A517P1X5"/>
<name>A0A517P1X5_9BACT</name>
<feature type="chain" id="PRO_5021873461" description="Alginate export domain-containing protein" evidence="1">
    <location>
        <begin position="29"/>
        <end position="576"/>
    </location>
</feature>
<evidence type="ECO:0000313" key="4">
    <source>
        <dbReference type="Proteomes" id="UP000319817"/>
    </source>
</evidence>
<dbReference type="InterPro" id="IPR025388">
    <property type="entry name" value="Alginate_export_dom"/>
</dbReference>
<dbReference type="Gene3D" id="2.40.160.100">
    <property type="match status" value="1"/>
</dbReference>
<feature type="domain" description="Alginate export" evidence="2">
    <location>
        <begin position="200"/>
        <end position="563"/>
    </location>
</feature>
<gene>
    <name evidence="3" type="ORF">K239x_53710</name>
</gene>
<evidence type="ECO:0000259" key="2">
    <source>
        <dbReference type="Pfam" id="PF13372"/>
    </source>
</evidence>
<dbReference type="InterPro" id="IPR053728">
    <property type="entry name" value="Alginate_Permeability_Chnl"/>
</dbReference>
<protein>
    <recommendedName>
        <fullName evidence="2">Alginate export domain-containing protein</fullName>
    </recommendedName>
</protein>
<proteinExistence type="predicted"/>
<dbReference type="OrthoDB" id="311329at2"/>
<reference evidence="3 4" key="1">
    <citation type="submission" date="2019-02" db="EMBL/GenBank/DDBJ databases">
        <title>Deep-cultivation of Planctomycetes and their phenomic and genomic characterization uncovers novel biology.</title>
        <authorList>
            <person name="Wiegand S."/>
            <person name="Jogler M."/>
            <person name="Boedeker C."/>
            <person name="Pinto D."/>
            <person name="Vollmers J."/>
            <person name="Rivas-Marin E."/>
            <person name="Kohn T."/>
            <person name="Peeters S.H."/>
            <person name="Heuer A."/>
            <person name="Rast P."/>
            <person name="Oberbeckmann S."/>
            <person name="Bunk B."/>
            <person name="Jeske O."/>
            <person name="Meyerdierks A."/>
            <person name="Storesund J.E."/>
            <person name="Kallscheuer N."/>
            <person name="Luecker S."/>
            <person name="Lage O.M."/>
            <person name="Pohl T."/>
            <person name="Merkel B.J."/>
            <person name="Hornburger P."/>
            <person name="Mueller R.-W."/>
            <person name="Bruemmer F."/>
            <person name="Labrenz M."/>
            <person name="Spormann A.M."/>
            <person name="Op den Camp H."/>
            <person name="Overmann J."/>
            <person name="Amann R."/>
            <person name="Jetten M.S.M."/>
            <person name="Mascher T."/>
            <person name="Medema M.H."/>
            <person name="Devos D.P."/>
            <person name="Kaster A.-K."/>
            <person name="Ovreas L."/>
            <person name="Rohde M."/>
            <person name="Galperin M.Y."/>
            <person name="Jogler C."/>
        </authorList>
    </citation>
    <scope>NUCLEOTIDE SEQUENCE [LARGE SCALE GENOMIC DNA]</scope>
    <source>
        <strain evidence="3 4">K23_9</strain>
    </source>
</reference>
<accession>A0A517P1X5</accession>